<keyword evidence="2" id="KW-1185">Reference proteome</keyword>
<name>A0A8R1E3X5_CAEJA</name>
<evidence type="ECO:0000313" key="2">
    <source>
        <dbReference type="Proteomes" id="UP000005237"/>
    </source>
</evidence>
<protein>
    <submittedName>
        <fullName evidence="1">Uncharacterized protein</fullName>
    </submittedName>
</protein>
<accession>A0A8R1E3X5</accession>
<reference evidence="2" key="1">
    <citation type="submission" date="2010-08" db="EMBL/GenBank/DDBJ databases">
        <authorList>
            <consortium name="Caenorhabditis japonica Sequencing Consortium"/>
            <person name="Wilson R.K."/>
        </authorList>
    </citation>
    <scope>NUCLEOTIDE SEQUENCE [LARGE SCALE GENOMIC DNA]</scope>
    <source>
        <strain evidence="2">DF5081</strain>
    </source>
</reference>
<dbReference type="Proteomes" id="UP000005237">
    <property type="component" value="Unassembled WGS sequence"/>
</dbReference>
<proteinExistence type="predicted"/>
<organism evidence="1 2">
    <name type="scientific">Caenorhabditis japonica</name>
    <dbReference type="NCBI Taxonomy" id="281687"/>
    <lineage>
        <taxon>Eukaryota</taxon>
        <taxon>Metazoa</taxon>
        <taxon>Ecdysozoa</taxon>
        <taxon>Nematoda</taxon>
        <taxon>Chromadorea</taxon>
        <taxon>Rhabditida</taxon>
        <taxon>Rhabditina</taxon>
        <taxon>Rhabditomorpha</taxon>
        <taxon>Rhabditoidea</taxon>
        <taxon>Rhabditidae</taxon>
        <taxon>Peloderinae</taxon>
        <taxon>Caenorhabditis</taxon>
    </lineage>
</organism>
<dbReference type="EnsemblMetazoa" id="CJA19088.1">
    <property type="protein sequence ID" value="CJA19088.1"/>
    <property type="gene ID" value="WBGene00138293"/>
</dbReference>
<dbReference type="AlphaFoldDB" id="A0A8R1E3X5"/>
<evidence type="ECO:0000313" key="1">
    <source>
        <dbReference type="EnsemblMetazoa" id="CJA19088.1"/>
    </source>
</evidence>
<reference evidence="1" key="2">
    <citation type="submission" date="2022-06" db="UniProtKB">
        <authorList>
            <consortium name="EnsemblMetazoa"/>
        </authorList>
    </citation>
    <scope>IDENTIFICATION</scope>
    <source>
        <strain evidence="1">DF5081</strain>
    </source>
</reference>
<sequence>MTSFHHADDEHFLANFKEQKDPSFATLLDDRDDKPVAKNLHSSLFQDPSTNNEPTNETYQDLEMAVNQNSLDIYKAGKAVHEGYLRGDQNISEQVSQFVLKYTGRVTASQMPPPEMFVEEDFFFIVTHGYGIMSQLSLSAFHSDRSRSETETMDLGALTGAVCNFNTTITRRYPSFPPFCGDVIDVKCEIPRRKNMQAHVYVKKLIFTMLSRACSNPKDIQDITWSIPEDSSTLRSPNPTPFPRGLYDDIQSIILEYFQLDDEILCRAIYDEEACKNMNCLKGITDPIARKNRYYEMHKARKVLLSTTYHYQFKGAIADLRRSTYIPPPPGHRFGIFKLLAHTKRRRTEDSEERGYSYLLTNITSK</sequence>